<protein>
    <submittedName>
        <fullName evidence="12">D-alanine--D-alanine ligase</fullName>
    </submittedName>
</protein>
<keyword evidence="4 12" id="KW-0436">Ligase</keyword>
<dbReference type="InterPro" id="IPR013815">
    <property type="entry name" value="ATP_grasp_subdomain_1"/>
</dbReference>
<dbReference type="AlphaFoldDB" id="A0A2H0BZ41"/>
<dbReference type="Pfam" id="PF07478">
    <property type="entry name" value="Dala_Dala_lig_C"/>
    <property type="match status" value="1"/>
</dbReference>
<comment type="subcellular location">
    <subcellularLocation>
        <location evidence="1">Cytoplasm</location>
    </subcellularLocation>
</comment>
<keyword evidence="5 10" id="KW-0547">Nucleotide-binding</keyword>
<evidence type="ECO:0000313" key="12">
    <source>
        <dbReference type="EMBL" id="PIP62966.1"/>
    </source>
</evidence>
<organism evidence="12 13">
    <name type="scientific">Candidatus Roizmanbacteria bacterium CG22_combo_CG10-13_8_21_14_all_35_9</name>
    <dbReference type="NCBI Taxonomy" id="1974861"/>
    <lineage>
        <taxon>Bacteria</taxon>
        <taxon>Candidatus Roizmaniibacteriota</taxon>
    </lineage>
</organism>
<dbReference type="PANTHER" id="PTHR23132">
    <property type="entry name" value="D-ALANINE--D-ALANINE LIGASE"/>
    <property type="match status" value="1"/>
</dbReference>
<comment type="similarity">
    <text evidence="2">Belongs to the D-alanine--D-alanine ligase family.</text>
</comment>
<gene>
    <name evidence="12" type="ORF">COW98_01270</name>
</gene>
<name>A0A2H0BZ41_9BACT</name>
<reference evidence="12 13" key="1">
    <citation type="submission" date="2017-09" db="EMBL/GenBank/DDBJ databases">
        <title>Depth-based differentiation of microbial function through sediment-hosted aquifers and enrichment of novel symbionts in the deep terrestrial subsurface.</title>
        <authorList>
            <person name="Probst A.J."/>
            <person name="Ladd B."/>
            <person name="Jarett J.K."/>
            <person name="Geller-Mcgrath D.E."/>
            <person name="Sieber C.M."/>
            <person name="Emerson J.B."/>
            <person name="Anantharaman K."/>
            <person name="Thomas B.C."/>
            <person name="Malmstrom R."/>
            <person name="Stieglmeier M."/>
            <person name="Klingl A."/>
            <person name="Woyke T."/>
            <person name="Ryan C.M."/>
            <person name="Banfield J.F."/>
        </authorList>
    </citation>
    <scope>NUCLEOTIDE SEQUENCE [LARGE SCALE GENOMIC DNA]</scope>
    <source>
        <strain evidence="12">CG22_combo_CG10-13_8_21_14_all_35_9</strain>
    </source>
</reference>
<dbReference type="InterPro" id="IPR016185">
    <property type="entry name" value="PreATP-grasp_dom_sf"/>
</dbReference>
<dbReference type="GO" id="GO:0071555">
    <property type="term" value="P:cell wall organization"/>
    <property type="evidence" value="ECO:0007669"/>
    <property type="project" value="UniProtKB-KW"/>
</dbReference>
<dbReference type="GO" id="GO:0005737">
    <property type="term" value="C:cytoplasm"/>
    <property type="evidence" value="ECO:0007669"/>
    <property type="project" value="UniProtKB-SubCell"/>
</dbReference>
<keyword evidence="6 10" id="KW-0067">ATP-binding</keyword>
<dbReference type="PROSITE" id="PS50975">
    <property type="entry name" value="ATP_GRASP"/>
    <property type="match status" value="1"/>
</dbReference>
<dbReference type="GO" id="GO:0005524">
    <property type="term" value="F:ATP binding"/>
    <property type="evidence" value="ECO:0007669"/>
    <property type="project" value="UniProtKB-UniRule"/>
</dbReference>
<evidence type="ECO:0000256" key="1">
    <source>
        <dbReference type="ARBA" id="ARBA00004496"/>
    </source>
</evidence>
<accession>A0A2H0BZ41</accession>
<keyword evidence="7" id="KW-0133">Cell shape</keyword>
<dbReference type="Gene3D" id="3.30.1490.20">
    <property type="entry name" value="ATP-grasp fold, A domain"/>
    <property type="match status" value="1"/>
</dbReference>
<proteinExistence type="inferred from homology"/>
<evidence type="ECO:0000313" key="13">
    <source>
        <dbReference type="Proteomes" id="UP000231021"/>
    </source>
</evidence>
<dbReference type="PANTHER" id="PTHR23132:SF23">
    <property type="entry name" value="D-ALANINE--D-ALANINE LIGASE B"/>
    <property type="match status" value="1"/>
</dbReference>
<evidence type="ECO:0000256" key="5">
    <source>
        <dbReference type="ARBA" id="ARBA00022741"/>
    </source>
</evidence>
<dbReference type="GO" id="GO:0009252">
    <property type="term" value="P:peptidoglycan biosynthetic process"/>
    <property type="evidence" value="ECO:0007669"/>
    <property type="project" value="UniProtKB-KW"/>
</dbReference>
<evidence type="ECO:0000256" key="7">
    <source>
        <dbReference type="ARBA" id="ARBA00022960"/>
    </source>
</evidence>
<sequence>MKIKTVVFLYNVRHIYPDPNDYRNQIEGDFDDPITIKWQIKHLRNLGFKVYPIEADEKAYFKLYRLRKKIDLVFNIAEGLHGKDRELQIPAILEMLKIPYTGCSPLTQGLILDKAKAKEIFIKNKIPTLPFQIFKSEKQLLEKKLEFPLFVKPVAEGSSMGITNESVAYDIKELKKQTKKIINVFKEPALLEPYLEGREFSVAMLGNPPVILPIIESNHQLLPKKYRLFDSLEVKWYFEEQGHADYLICPAKIDKRLEKKIKNICFDVWDSLDVLDWCRIDIRCDKKGNPYVLEINSPPGIIPPEVSTASYFPLVARKAGIEYENLLLKIIETAIKRYG</sequence>
<dbReference type="GO" id="GO:0008716">
    <property type="term" value="F:D-alanine-D-alanine ligase activity"/>
    <property type="evidence" value="ECO:0007669"/>
    <property type="project" value="InterPro"/>
</dbReference>
<evidence type="ECO:0000256" key="10">
    <source>
        <dbReference type="PROSITE-ProRule" id="PRU00409"/>
    </source>
</evidence>
<evidence type="ECO:0000256" key="8">
    <source>
        <dbReference type="ARBA" id="ARBA00022984"/>
    </source>
</evidence>
<dbReference type="PROSITE" id="PS00844">
    <property type="entry name" value="DALA_DALA_LIGASE_2"/>
    <property type="match status" value="1"/>
</dbReference>
<dbReference type="Gene3D" id="3.30.470.20">
    <property type="entry name" value="ATP-grasp fold, B domain"/>
    <property type="match status" value="1"/>
</dbReference>
<dbReference type="InterPro" id="IPR000291">
    <property type="entry name" value="D-Ala_lig_Van_CS"/>
</dbReference>
<evidence type="ECO:0000256" key="3">
    <source>
        <dbReference type="ARBA" id="ARBA00022490"/>
    </source>
</evidence>
<dbReference type="GO" id="GO:0046872">
    <property type="term" value="F:metal ion binding"/>
    <property type="evidence" value="ECO:0007669"/>
    <property type="project" value="InterPro"/>
</dbReference>
<dbReference type="SUPFAM" id="SSF56059">
    <property type="entry name" value="Glutathione synthetase ATP-binding domain-like"/>
    <property type="match status" value="1"/>
</dbReference>
<evidence type="ECO:0000256" key="2">
    <source>
        <dbReference type="ARBA" id="ARBA00010871"/>
    </source>
</evidence>
<keyword evidence="3" id="KW-0963">Cytoplasm</keyword>
<feature type="domain" description="ATP-grasp" evidence="11">
    <location>
        <begin position="118"/>
        <end position="332"/>
    </location>
</feature>
<evidence type="ECO:0000256" key="9">
    <source>
        <dbReference type="ARBA" id="ARBA00023316"/>
    </source>
</evidence>
<evidence type="ECO:0000256" key="4">
    <source>
        <dbReference type="ARBA" id="ARBA00022598"/>
    </source>
</evidence>
<dbReference type="EMBL" id="PCTB01000029">
    <property type="protein sequence ID" value="PIP62966.1"/>
    <property type="molecule type" value="Genomic_DNA"/>
</dbReference>
<keyword evidence="8" id="KW-0573">Peptidoglycan synthesis</keyword>
<evidence type="ECO:0000259" key="11">
    <source>
        <dbReference type="PROSITE" id="PS50975"/>
    </source>
</evidence>
<dbReference type="InterPro" id="IPR011095">
    <property type="entry name" value="Dala_Dala_lig_C"/>
</dbReference>
<dbReference type="InterPro" id="IPR011761">
    <property type="entry name" value="ATP-grasp"/>
</dbReference>
<evidence type="ECO:0000256" key="6">
    <source>
        <dbReference type="ARBA" id="ARBA00022840"/>
    </source>
</evidence>
<dbReference type="GO" id="GO:0008360">
    <property type="term" value="P:regulation of cell shape"/>
    <property type="evidence" value="ECO:0007669"/>
    <property type="project" value="UniProtKB-KW"/>
</dbReference>
<comment type="caution">
    <text evidence="12">The sequence shown here is derived from an EMBL/GenBank/DDBJ whole genome shotgun (WGS) entry which is preliminary data.</text>
</comment>
<dbReference type="Proteomes" id="UP000231021">
    <property type="component" value="Unassembled WGS sequence"/>
</dbReference>
<keyword evidence="9" id="KW-0961">Cell wall biogenesis/degradation</keyword>
<dbReference type="SUPFAM" id="SSF52440">
    <property type="entry name" value="PreATP-grasp domain"/>
    <property type="match status" value="1"/>
</dbReference>
<dbReference type="Gene3D" id="3.40.50.20">
    <property type="match status" value="1"/>
</dbReference>